<dbReference type="PANTHER" id="PTHR43618:SF8">
    <property type="entry name" value="7ALPHA-HYDROXYSTEROID DEHYDROGENASE"/>
    <property type="match status" value="1"/>
</dbReference>
<dbReference type="PANTHER" id="PTHR43618">
    <property type="entry name" value="7-ALPHA-HYDROXYSTEROID DEHYDROGENASE"/>
    <property type="match status" value="1"/>
</dbReference>
<dbReference type="SMART" id="SM00822">
    <property type="entry name" value="PKS_KR"/>
    <property type="match status" value="1"/>
</dbReference>
<dbReference type="Proteomes" id="UP001595387">
    <property type="component" value="Unassembled WGS sequence"/>
</dbReference>
<dbReference type="InterPro" id="IPR002347">
    <property type="entry name" value="SDR_fam"/>
</dbReference>
<dbReference type="NCBIfam" id="NF006070">
    <property type="entry name" value="PRK08213.1"/>
    <property type="match status" value="1"/>
</dbReference>
<organism evidence="6 7">
    <name type="scientific">Virgibacillus sediminis</name>
    <dbReference type="NCBI Taxonomy" id="202260"/>
    <lineage>
        <taxon>Bacteria</taxon>
        <taxon>Bacillati</taxon>
        <taxon>Bacillota</taxon>
        <taxon>Bacilli</taxon>
        <taxon>Bacillales</taxon>
        <taxon>Bacillaceae</taxon>
        <taxon>Virgibacillus</taxon>
    </lineage>
</organism>
<evidence type="ECO:0000313" key="7">
    <source>
        <dbReference type="Proteomes" id="UP001595387"/>
    </source>
</evidence>
<dbReference type="InterPro" id="IPR036291">
    <property type="entry name" value="NAD(P)-bd_dom_sf"/>
</dbReference>
<keyword evidence="7" id="KW-1185">Reference proteome</keyword>
<proteinExistence type="inferred from homology"/>
<comment type="similarity">
    <text evidence="1 4">Belongs to the short-chain dehydrogenases/reductases (SDR) family.</text>
</comment>
<dbReference type="InterPro" id="IPR052178">
    <property type="entry name" value="Sec_Metab_Biosynth_SDR"/>
</dbReference>
<dbReference type="InterPro" id="IPR057326">
    <property type="entry name" value="KR_dom"/>
</dbReference>
<evidence type="ECO:0000256" key="1">
    <source>
        <dbReference type="ARBA" id="ARBA00006484"/>
    </source>
</evidence>
<evidence type="ECO:0000256" key="3">
    <source>
        <dbReference type="ARBA" id="ARBA00023002"/>
    </source>
</evidence>
<keyword evidence="2" id="KW-0521">NADP</keyword>
<dbReference type="PRINTS" id="PR00081">
    <property type="entry name" value="GDHRDH"/>
</dbReference>
<feature type="domain" description="Ketoreductase" evidence="5">
    <location>
        <begin position="12"/>
        <end position="185"/>
    </location>
</feature>
<dbReference type="InterPro" id="IPR020904">
    <property type="entry name" value="Sc_DH/Rdtase_CS"/>
</dbReference>
<protein>
    <submittedName>
        <fullName evidence="6">SDR family oxidoreductase</fullName>
    </submittedName>
</protein>
<dbReference type="Gene3D" id="3.40.50.720">
    <property type="entry name" value="NAD(P)-binding Rossmann-like Domain"/>
    <property type="match status" value="1"/>
</dbReference>
<evidence type="ECO:0000256" key="4">
    <source>
        <dbReference type="RuleBase" id="RU000363"/>
    </source>
</evidence>
<keyword evidence="3" id="KW-0560">Oxidoreductase</keyword>
<evidence type="ECO:0000313" key="6">
    <source>
        <dbReference type="EMBL" id="MFC2949682.1"/>
    </source>
</evidence>
<dbReference type="PROSITE" id="PS00061">
    <property type="entry name" value="ADH_SHORT"/>
    <property type="match status" value="1"/>
</dbReference>
<sequence>MNTFDLFQLRGKVALITGGGRGIGYQIAEALSDAGCSIAVCSRKLAACEAAAAELSAKGIEAKAYACDLGNEEDVQRTVQDVIRDFGKIDILINNSGTTWGATVEDMPLEAWEKVMKVNVTGTFLMSQAVGRTMIERKSGKIINIASAAGLKAEPPEVLNAIGYSTSKAAVVHFTRDLARKWAQHGIYVNAIAPGFFPTKMTKAVLEKSGDTIKGKNPLNRIGDDHAIKGVALLLATEASDFMTGQIISVDGGSTL</sequence>
<dbReference type="PRINTS" id="PR00080">
    <property type="entry name" value="SDRFAMILY"/>
</dbReference>
<dbReference type="Pfam" id="PF00106">
    <property type="entry name" value="adh_short"/>
    <property type="match status" value="1"/>
</dbReference>
<gene>
    <name evidence="6" type="ORF">ACFODW_15275</name>
</gene>
<dbReference type="SUPFAM" id="SSF51735">
    <property type="entry name" value="NAD(P)-binding Rossmann-fold domains"/>
    <property type="match status" value="1"/>
</dbReference>
<evidence type="ECO:0000259" key="5">
    <source>
        <dbReference type="SMART" id="SM00822"/>
    </source>
</evidence>
<dbReference type="EMBL" id="JBHRRZ010000038">
    <property type="protein sequence ID" value="MFC2949682.1"/>
    <property type="molecule type" value="Genomic_DNA"/>
</dbReference>
<comment type="caution">
    <text evidence="6">The sequence shown here is derived from an EMBL/GenBank/DDBJ whole genome shotgun (WGS) entry which is preliminary data.</text>
</comment>
<dbReference type="RefSeq" id="WP_390307653.1">
    <property type="nucleotide sequence ID" value="NZ_JBHRRZ010000038.1"/>
</dbReference>
<name>A0ABV7A988_9BACI</name>
<reference evidence="7" key="1">
    <citation type="journal article" date="2019" name="Int. J. Syst. Evol. Microbiol.">
        <title>The Global Catalogue of Microorganisms (GCM) 10K type strain sequencing project: providing services to taxonomists for standard genome sequencing and annotation.</title>
        <authorList>
            <consortium name="The Broad Institute Genomics Platform"/>
            <consortium name="The Broad Institute Genome Sequencing Center for Infectious Disease"/>
            <person name="Wu L."/>
            <person name="Ma J."/>
        </authorList>
    </citation>
    <scope>NUCLEOTIDE SEQUENCE [LARGE SCALE GENOMIC DNA]</scope>
    <source>
        <strain evidence="7">KCTC 13193</strain>
    </source>
</reference>
<accession>A0ABV7A988</accession>
<evidence type="ECO:0000256" key="2">
    <source>
        <dbReference type="ARBA" id="ARBA00022857"/>
    </source>
</evidence>